<feature type="compositionally biased region" description="Polar residues" evidence="5">
    <location>
        <begin position="1172"/>
        <end position="1198"/>
    </location>
</feature>
<dbReference type="SUPFAM" id="SSF47413">
    <property type="entry name" value="lambda repressor-like DNA-binding domains"/>
    <property type="match status" value="1"/>
</dbReference>
<dbReference type="InterPro" id="IPR010982">
    <property type="entry name" value="Lambda_DNA-bd_dom_sf"/>
</dbReference>
<dbReference type="PANTHER" id="PTHR43503">
    <property type="entry name" value="MCG48959-RELATED"/>
    <property type="match status" value="1"/>
</dbReference>
<feature type="compositionally biased region" description="Polar residues" evidence="5">
    <location>
        <begin position="863"/>
        <end position="895"/>
    </location>
</feature>
<sequence length="1383" mass="151576">MSMLSAAMWALLQGKKESALRLAAQLSGRTPSLKCLKVFRMLTKTSENLDDVDGKDEMFDSQIDEEIERCDDLATIAMLYLSLKMSLPGNKGKGQGKALYRLTLRLRSLLGSLDERKGKLIDDETYDAAVDSLQVIGYQVIGMRMSAIETIETINMSDAPTITIGSKAHRPTTAKTQGEINANLRSGGSAGDRKMGQANKGHQGTDHQKIVKLDRENEVAPPPKISLGVGKAIMQGRQATGLTQKDLATRISEKPSVVQDYEQSKATPNPQILGKLERILKIKLRGKDIGAPLGGSTTGSIPPPLVGPSMTIVNDQLYLIGGRKVTERVMTNNVYKLDLHTLRWNLIQFDDSSQIPSERYFHSVDLWNDNLVLFGGMAYKDNDELAVLDDVFFLNLKSLSWIKIDTSLSPSYTKSNGPMPRYAHLSSISGDCLIIAGGQGKDNQYIQEIAILDLRSTQWLHTRAYDHQCGSYRSVAVSSPQRVVSPDPSTIRVGGEILHLLPYTDNCSEFDPSDVYIYSNYNFQDLKRQLEVLEAPSNTEFSVADHSGLMRGASLPPGLRFPTGSILGNHLVISGTYLANTSQTFSIWALDLSSFVWQRIDPGAHLSSGSWNKGTLWRDTNRYVVMGNRDRSLVNDYNHRQQNFDHVSFVELEAFGIYQPPPVTLSLDAQLLGLQSLVDESLADFDLIPEGTNEADREKYRFPCSSRILEARWPWFRARKLAYNQQLHAQNPSSVAEQRLLSKTLTIPESPTVVKALLEWFYTSALVTPLQLAQPVLASLLGFSRTYGLEPLERNVKHAMHVELEPATAVQIHEAATLCGARMLQIRALKMVMSSNKRTAQQPFNTTGGPGSGDDSETRFAQFGTNTGPGLGSASQLHTSNSTSQFTSNGNQYGRQRSYDVEDGQEDPSIHLANMLSKFATVDEANYTAEGVAKQPHAVERPTSPNADPKRVSRIINLPSVMNLHDVANGGMEHNVVENPPEVPARPSLSPPTVTTNQTIRNRRQGAMLTPNDYSLRNNQKPIPQSAIPSPQASIPSPHSMSPPLTSPMVSRVGSVGSVGSVNKARTSPLFRSPNLSVMQDDSVYSPSASPRPFANNYNYSPHATESAISTDNSRAPSRQGGSVGLGLGIHDISHSQGMPGIQNTQLTQGTQGMHNTQVTQSPPGSQGSPGLSVSTYPQTDSPSTPQDFELLSASSWHQNDEKVSEQATSSTTSFDRTRSYSQFSSTSPSIAATSVTTSAASSNGSANVNNSKRGKLFSKFKSSGKEAKNSKGIREGRESSETRTKSKTSREELYKTNSKDTPSLHSSQSSSQNSANSSYYSQEGKDARKVRKEKEKTMQRQRVEAQRLKAMKRDGKLRPVLGEPAPAKKKASEFDAWGSFCY</sequence>
<feature type="compositionally biased region" description="Polar residues" evidence="5">
    <location>
        <begin position="1012"/>
        <end position="1021"/>
    </location>
</feature>
<feature type="region of interest" description="Disordered" evidence="5">
    <location>
        <begin position="837"/>
        <end position="903"/>
    </location>
</feature>
<reference evidence="7 8" key="1">
    <citation type="submission" date="2019-03" db="EMBL/GenBank/DDBJ databases">
        <title>Sequencing 23 genomes of Wallemia ichthyophaga.</title>
        <authorList>
            <person name="Gostincar C."/>
        </authorList>
    </citation>
    <scope>NUCLEOTIDE SEQUENCE [LARGE SCALE GENOMIC DNA]</scope>
    <source>
        <strain evidence="7 8">EXF-8621</strain>
    </source>
</reference>
<dbReference type="SMART" id="SM00530">
    <property type="entry name" value="HTH_XRE"/>
    <property type="match status" value="1"/>
</dbReference>
<dbReference type="Gene3D" id="1.10.260.40">
    <property type="entry name" value="lambda repressor-like DNA-binding domains"/>
    <property type="match status" value="1"/>
</dbReference>
<feature type="domain" description="HTH cro/C1-type" evidence="6">
    <location>
        <begin position="237"/>
        <end position="287"/>
    </location>
</feature>
<proteinExistence type="inferred from homology"/>
<keyword evidence="3" id="KW-0677">Repeat</keyword>
<feature type="compositionally biased region" description="Basic and acidic residues" evidence="5">
    <location>
        <begin position="1324"/>
        <end position="1358"/>
    </location>
</feature>
<dbReference type="GO" id="GO:0005829">
    <property type="term" value="C:cytosol"/>
    <property type="evidence" value="ECO:0007669"/>
    <property type="project" value="TreeGrafter"/>
</dbReference>
<comment type="caution">
    <text evidence="7">The sequence shown here is derived from an EMBL/GenBank/DDBJ whole genome shotgun (WGS) entry which is preliminary data.</text>
</comment>
<feature type="compositionally biased region" description="Low complexity" evidence="5">
    <location>
        <begin position="1307"/>
        <end position="1323"/>
    </location>
</feature>
<gene>
    <name evidence="7" type="ORF">E3P90_03815</name>
</gene>
<dbReference type="GO" id="GO:0005739">
    <property type="term" value="C:mitochondrion"/>
    <property type="evidence" value="ECO:0007669"/>
    <property type="project" value="TreeGrafter"/>
</dbReference>
<dbReference type="PROSITE" id="PS50943">
    <property type="entry name" value="HTH_CROC1"/>
    <property type="match status" value="1"/>
</dbReference>
<evidence type="ECO:0000256" key="5">
    <source>
        <dbReference type="SAM" id="MobiDB-lite"/>
    </source>
</evidence>
<comment type="function">
    <text evidence="4">Transcriptional coactivator that stimulates GCN4-dependent transcriptional activity by bridging the DNA-binding region of GCN4 and TBP (SPT15), thereby recruiting TBP to GCN4-bound promoters. Involved in induction of the ribosome quality control (RQC) pathway; a pathway that degrades nascent peptide chains during problematic translation. Required to prevent stalled ribosomes from frameshifting.</text>
</comment>
<dbReference type="CDD" id="cd18186">
    <property type="entry name" value="BTB_POZ_ZBTB_KLHL-like"/>
    <property type="match status" value="1"/>
</dbReference>
<dbReference type="Pfam" id="PF08523">
    <property type="entry name" value="MBF1"/>
    <property type="match status" value="1"/>
</dbReference>
<dbReference type="Gene3D" id="2.120.10.80">
    <property type="entry name" value="Kelch-type beta propeller"/>
    <property type="match status" value="1"/>
</dbReference>
<feature type="region of interest" description="Disordered" evidence="5">
    <location>
        <begin position="182"/>
        <end position="208"/>
    </location>
</feature>
<dbReference type="CDD" id="cd00093">
    <property type="entry name" value="HTH_XRE"/>
    <property type="match status" value="1"/>
</dbReference>
<accession>A0A4T0GZ15</accession>
<comment type="similarity">
    <text evidence="1">Belongs to the MBF1 family.</text>
</comment>
<evidence type="ECO:0000256" key="2">
    <source>
        <dbReference type="ARBA" id="ARBA00022441"/>
    </source>
</evidence>
<evidence type="ECO:0000256" key="1">
    <source>
        <dbReference type="ARBA" id="ARBA00009802"/>
    </source>
</evidence>
<dbReference type="GO" id="GO:0045454">
    <property type="term" value="P:cell redox homeostasis"/>
    <property type="evidence" value="ECO:0007669"/>
    <property type="project" value="TreeGrafter"/>
</dbReference>
<protein>
    <recommendedName>
        <fullName evidence="6">HTH cro/C1-type domain-containing protein</fullName>
    </recommendedName>
</protein>
<organism evidence="7 8">
    <name type="scientific">Wallemia ichthyophaga</name>
    <dbReference type="NCBI Taxonomy" id="245174"/>
    <lineage>
        <taxon>Eukaryota</taxon>
        <taxon>Fungi</taxon>
        <taxon>Dikarya</taxon>
        <taxon>Basidiomycota</taxon>
        <taxon>Wallemiomycotina</taxon>
        <taxon>Wallemiomycetes</taxon>
        <taxon>Wallemiales</taxon>
        <taxon>Wallemiaceae</taxon>
        <taxon>Wallemia</taxon>
    </lineage>
</organism>
<feature type="compositionally biased region" description="Basic and acidic residues" evidence="5">
    <location>
        <begin position="1264"/>
        <end position="1299"/>
    </location>
</feature>
<feature type="region of interest" description="Disordered" evidence="5">
    <location>
        <begin position="1105"/>
        <end position="1371"/>
    </location>
</feature>
<dbReference type="Proteomes" id="UP000306954">
    <property type="component" value="Unassembled WGS sequence"/>
</dbReference>
<feature type="compositionally biased region" description="Low complexity" evidence="5">
    <location>
        <begin position="1161"/>
        <end position="1171"/>
    </location>
</feature>
<dbReference type="Pfam" id="PF24681">
    <property type="entry name" value="Kelch_KLHDC2_KLHL20_DRC7"/>
    <property type="match status" value="1"/>
</dbReference>
<dbReference type="Pfam" id="PF01381">
    <property type="entry name" value="HTH_3"/>
    <property type="match status" value="1"/>
</dbReference>
<dbReference type="InterPro" id="IPR011333">
    <property type="entry name" value="SKP1/BTB/POZ_sf"/>
</dbReference>
<name>A0A4T0GZ15_WALIC</name>
<dbReference type="Gene3D" id="3.30.710.10">
    <property type="entry name" value="Potassium Channel Kv1.1, Chain A"/>
    <property type="match status" value="1"/>
</dbReference>
<dbReference type="SUPFAM" id="SSF117281">
    <property type="entry name" value="Kelch motif"/>
    <property type="match status" value="1"/>
</dbReference>
<dbReference type="InterPro" id="IPR001387">
    <property type="entry name" value="Cro/C1-type_HTH"/>
</dbReference>
<feature type="compositionally biased region" description="Polar residues" evidence="5">
    <location>
        <begin position="837"/>
        <end position="847"/>
    </location>
</feature>
<dbReference type="PANTHER" id="PTHR43503:SF2">
    <property type="entry name" value="NEGATIVE REGULATOR OF SPORULATION MDS3-RELATED"/>
    <property type="match status" value="1"/>
</dbReference>
<dbReference type="InterPro" id="IPR015915">
    <property type="entry name" value="Kelch-typ_b-propeller"/>
</dbReference>
<dbReference type="InterPro" id="IPR013729">
    <property type="entry name" value="MBF1_N"/>
</dbReference>
<evidence type="ECO:0000256" key="3">
    <source>
        <dbReference type="ARBA" id="ARBA00022737"/>
    </source>
</evidence>
<dbReference type="GO" id="GO:0003677">
    <property type="term" value="F:DNA binding"/>
    <property type="evidence" value="ECO:0007669"/>
    <property type="project" value="InterPro"/>
</dbReference>
<dbReference type="EMBL" id="SPOF01000067">
    <property type="protein sequence ID" value="TIB08068.1"/>
    <property type="molecule type" value="Genomic_DNA"/>
</dbReference>
<evidence type="ECO:0000259" key="6">
    <source>
        <dbReference type="PROSITE" id="PS50943"/>
    </source>
</evidence>
<feature type="compositionally biased region" description="Polar residues" evidence="5">
    <location>
        <begin position="1105"/>
        <end position="1121"/>
    </location>
</feature>
<feature type="compositionally biased region" description="Low complexity" evidence="5">
    <location>
        <begin position="1022"/>
        <end position="1038"/>
    </location>
</feature>
<feature type="compositionally biased region" description="Polar residues" evidence="5">
    <location>
        <begin position="991"/>
        <end position="1000"/>
    </location>
</feature>
<keyword evidence="2" id="KW-0880">Kelch repeat</keyword>
<evidence type="ECO:0000313" key="7">
    <source>
        <dbReference type="EMBL" id="TIB08068.1"/>
    </source>
</evidence>
<evidence type="ECO:0000256" key="4">
    <source>
        <dbReference type="ARBA" id="ARBA00035107"/>
    </source>
</evidence>
<feature type="region of interest" description="Disordered" evidence="5">
    <location>
        <begin position="971"/>
        <end position="1055"/>
    </location>
</feature>
<feature type="compositionally biased region" description="Polar residues" evidence="5">
    <location>
        <begin position="1142"/>
        <end position="1160"/>
    </location>
</feature>
<evidence type="ECO:0000313" key="8">
    <source>
        <dbReference type="Proteomes" id="UP000306954"/>
    </source>
</evidence>
<feature type="compositionally biased region" description="Low complexity" evidence="5">
    <location>
        <begin position="1209"/>
        <end position="1252"/>
    </location>
</feature>